<dbReference type="SMART" id="SM00895">
    <property type="entry name" value="FCD"/>
    <property type="match status" value="1"/>
</dbReference>
<dbReference type="PRINTS" id="PR00035">
    <property type="entry name" value="HTHGNTR"/>
</dbReference>
<sequence>MDMLVRKSLKDVAMEQIKQYIMEHNLQAGDPFLNEKEIINLLGVSRTVVREALKSLETIGILKLKPGDGIFVSDASLGPIMDQFYFRWFGNQQKMLELQEIRLILETSAVELVILRAEPGMLAELDRWNDQMEQAIRNAEPIIDIDIGFHRTLFKLTGNEAFYEMSEVISKFFTEVRKKRLSSSANGHTTLEDHKLITQMIKEKNITQAKMCMMMHLNKSRALKE</sequence>
<dbReference type="Gene3D" id="1.10.10.10">
    <property type="entry name" value="Winged helix-like DNA-binding domain superfamily/Winged helix DNA-binding domain"/>
    <property type="match status" value="1"/>
</dbReference>
<dbReference type="InterPro" id="IPR000524">
    <property type="entry name" value="Tscrpt_reg_HTH_GntR"/>
</dbReference>
<dbReference type="InterPro" id="IPR011711">
    <property type="entry name" value="GntR_C"/>
</dbReference>
<evidence type="ECO:0000313" key="6">
    <source>
        <dbReference type="Proteomes" id="UP000307943"/>
    </source>
</evidence>
<dbReference type="Pfam" id="PF07729">
    <property type="entry name" value="FCD"/>
    <property type="match status" value="1"/>
</dbReference>
<feature type="domain" description="HTH gntR-type" evidence="4">
    <location>
        <begin position="7"/>
        <end position="75"/>
    </location>
</feature>
<organism evidence="5 6">
    <name type="scientific">Paenibacillus hemerocallicola</name>
    <dbReference type="NCBI Taxonomy" id="1172614"/>
    <lineage>
        <taxon>Bacteria</taxon>
        <taxon>Bacillati</taxon>
        <taxon>Bacillota</taxon>
        <taxon>Bacilli</taxon>
        <taxon>Bacillales</taxon>
        <taxon>Paenibacillaceae</taxon>
        <taxon>Paenibacillus</taxon>
    </lineage>
</organism>
<dbReference type="Proteomes" id="UP000307943">
    <property type="component" value="Unassembled WGS sequence"/>
</dbReference>
<dbReference type="RefSeq" id="WP_139603634.1">
    <property type="nucleotide sequence ID" value="NZ_VDCQ01000024.1"/>
</dbReference>
<keyword evidence="3" id="KW-0804">Transcription</keyword>
<dbReference type="GO" id="GO:0003700">
    <property type="term" value="F:DNA-binding transcription factor activity"/>
    <property type="evidence" value="ECO:0007669"/>
    <property type="project" value="InterPro"/>
</dbReference>
<protein>
    <submittedName>
        <fullName evidence="5">FadR family transcriptional regulator</fullName>
    </submittedName>
</protein>
<keyword evidence="2" id="KW-0238">DNA-binding</keyword>
<dbReference type="SUPFAM" id="SSF48008">
    <property type="entry name" value="GntR ligand-binding domain-like"/>
    <property type="match status" value="1"/>
</dbReference>
<evidence type="ECO:0000259" key="4">
    <source>
        <dbReference type="PROSITE" id="PS50949"/>
    </source>
</evidence>
<dbReference type="Gene3D" id="1.20.120.530">
    <property type="entry name" value="GntR ligand-binding domain-like"/>
    <property type="match status" value="1"/>
</dbReference>
<dbReference type="CDD" id="cd07377">
    <property type="entry name" value="WHTH_GntR"/>
    <property type="match status" value="1"/>
</dbReference>
<dbReference type="SMART" id="SM00345">
    <property type="entry name" value="HTH_GNTR"/>
    <property type="match status" value="1"/>
</dbReference>
<dbReference type="InterPro" id="IPR036390">
    <property type="entry name" value="WH_DNA-bd_sf"/>
</dbReference>
<evidence type="ECO:0000313" key="5">
    <source>
        <dbReference type="EMBL" id="TNJ64940.1"/>
    </source>
</evidence>
<dbReference type="EMBL" id="VDCQ01000024">
    <property type="protein sequence ID" value="TNJ64940.1"/>
    <property type="molecule type" value="Genomic_DNA"/>
</dbReference>
<accession>A0A5C4T8R0</accession>
<dbReference type="PANTHER" id="PTHR43537:SF54">
    <property type="entry name" value="TRANSCRIPTIONAL REGULATOR, GNTR FAMILY"/>
    <property type="match status" value="1"/>
</dbReference>
<dbReference type="GO" id="GO:0003677">
    <property type="term" value="F:DNA binding"/>
    <property type="evidence" value="ECO:0007669"/>
    <property type="project" value="UniProtKB-KW"/>
</dbReference>
<keyword evidence="1" id="KW-0805">Transcription regulation</keyword>
<evidence type="ECO:0000256" key="2">
    <source>
        <dbReference type="ARBA" id="ARBA00023125"/>
    </source>
</evidence>
<evidence type="ECO:0000256" key="1">
    <source>
        <dbReference type="ARBA" id="ARBA00023015"/>
    </source>
</evidence>
<comment type="caution">
    <text evidence="5">The sequence shown here is derived from an EMBL/GenBank/DDBJ whole genome shotgun (WGS) entry which is preliminary data.</text>
</comment>
<reference evidence="5 6" key="1">
    <citation type="submission" date="2019-05" db="EMBL/GenBank/DDBJ databases">
        <title>We sequenced the genome of Paenibacillus hemerocallicola KCTC 33185 for further insight into its adaptation and study the phylogeny of Paenibacillus.</title>
        <authorList>
            <person name="Narsing Rao M.P."/>
        </authorList>
    </citation>
    <scope>NUCLEOTIDE SEQUENCE [LARGE SCALE GENOMIC DNA]</scope>
    <source>
        <strain evidence="5 6">KCTC 33185</strain>
    </source>
</reference>
<dbReference type="InterPro" id="IPR008920">
    <property type="entry name" value="TF_FadR/GntR_C"/>
</dbReference>
<name>A0A5C4T8R0_9BACL</name>
<keyword evidence="6" id="KW-1185">Reference proteome</keyword>
<dbReference type="InterPro" id="IPR036388">
    <property type="entry name" value="WH-like_DNA-bd_sf"/>
</dbReference>
<dbReference type="AlphaFoldDB" id="A0A5C4T8R0"/>
<dbReference type="PANTHER" id="PTHR43537">
    <property type="entry name" value="TRANSCRIPTIONAL REGULATOR, GNTR FAMILY"/>
    <property type="match status" value="1"/>
</dbReference>
<gene>
    <name evidence="5" type="ORF">FE784_18085</name>
</gene>
<evidence type="ECO:0000256" key="3">
    <source>
        <dbReference type="ARBA" id="ARBA00023163"/>
    </source>
</evidence>
<dbReference type="SUPFAM" id="SSF46785">
    <property type="entry name" value="Winged helix' DNA-binding domain"/>
    <property type="match status" value="1"/>
</dbReference>
<proteinExistence type="predicted"/>
<dbReference type="PROSITE" id="PS50949">
    <property type="entry name" value="HTH_GNTR"/>
    <property type="match status" value="1"/>
</dbReference>
<dbReference type="Pfam" id="PF00392">
    <property type="entry name" value="GntR"/>
    <property type="match status" value="1"/>
</dbReference>
<dbReference type="OrthoDB" id="214086at2"/>